<evidence type="ECO:0000259" key="8">
    <source>
        <dbReference type="PROSITE" id="PS51918"/>
    </source>
</evidence>
<dbReference type="InterPro" id="IPR013785">
    <property type="entry name" value="Aldolase_TIM"/>
</dbReference>
<comment type="similarity">
    <text evidence="7">Belongs to the radical SAM superfamily. Anaerobic sulfatase-maturating enzyme family.</text>
</comment>
<dbReference type="GO" id="GO:0016491">
    <property type="term" value="F:oxidoreductase activity"/>
    <property type="evidence" value="ECO:0007669"/>
    <property type="project" value="InterPro"/>
</dbReference>
<dbReference type="GO" id="GO:0051539">
    <property type="term" value="F:4 iron, 4 sulfur cluster binding"/>
    <property type="evidence" value="ECO:0007669"/>
    <property type="project" value="UniProtKB-KW"/>
</dbReference>
<dbReference type="SFLD" id="SFLDG01067">
    <property type="entry name" value="SPASM/twitch_domain_containing"/>
    <property type="match status" value="1"/>
</dbReference>
<evidence type="ECO:0000256" key="7">
    <source>
        <dbReference type="ARBA" id="ARBA00023601"/>
    </source>
</evidence>
<comment type="cofactor">
    <cofactor evidence="1">
        <name>[4Fe-4S] cluster</name>
        <dbReference type="ChEBI" id="CHEBI:49883"/>
    </cofactor>
</comment>
<dbReference type="Proteomes" id="UP000708148">
    <property type="component" value="Unassembled WGS sequence"/>
</dbReference>
<evidence type="ECO:0000313" key="10">
    <source>
        <dbReference type="Proteomes" id="UP000708148"/>
    </source>
</evidence>
<dbReference type="SFLD" id="SFLDG01386">
    <property type="entry name" value="main_SPASM_domain-containing"/>
    <property type="match status" value="1"/>
</dbReference>
<keyword evidence="6" id="KW-0411">Iron-sulfur</keyword>
<dbReference type="InterPro" id="IPR007197">
    <property type="entry name" value="rSAM"/>
</dbReference>
<dbReference type="EMBL" id="CAJHUC010003078">
    <property type="protein sequence ID" value="CAD7705300.1"/>
    <property type="molecule type" value="Genomic_DNA"/>
</dbReference>
<dbReference type="CDD" id="cd01335">
    <property type="entry name" value="Radical_SAM"/>
    <property type="match status" value="1"/>
</dbReference>
<dbReference type="PANTHER" id="PTHR43273:SF3">
    <property type="entry name" value="ANAEROBIC SULFATASE-MATURATING ENZYME HOMOLOG ASLB-RELATED"/>
    <property type="match status" value="1"/>
</dbReference>
<evidence type="ECO:0000256" key="6">
    <source>
        <dbReference type="ARBA" id="ARBA00023014"/>
    </source>
</evidence>
<dbReference type="SFLD" id="SFLDG01384">
    <property type="entry name" value="thioether_bond_formation_requi"/>
    <property type="match status" value="1"/>
</dbReference>
<organism evidence="9 10">
    <name type="scientific">Ostreobium quekettii</name>
    <dbReference type="NCBI Taxonomy" id="121088"/>
    <lineage>
        <taxon>Eukaryota</taxon>
        <taxon>Viridiplantae</taxon>
        <taxon>Chlorophyta</taxon>
        <taxon>core chlorophytes</taxon>
        <taxon>Ulvophyceae</taxon>
        <taxon>TCBD clade</taxon>
        <taxon>Bryopsidales</taxon>
        <taxon>Ostreobineae</taxon>
        <taxon>Ostreobiaceae</taxon>
        <taxon>Ostreobium</taxon>
    </lineage>
</organism>
<keyword evidence="3" id="KW-0949">S-adenosyl-L-methionine</keyword>
<evidence type="ECO:0000256" key="5">
    <source>
        <dbReference type="ARBA" id="ARBA00023004"/>
    </source>
</evidence>
<dbReference type="PROSITE" id="PS51918">
    <property type="entry name" value="RADICAL_SAM"/>
    <property type="match status" value="1"/>
</dbReference>
<accession>A0A8S1JDH2</accession>
<evidence type="ECO:0000256" key="2">
    <source>
        <dbReference type="ARBA" id="ARBA00022485"/>
    </source>
</evidence>
<dbReference type="SUPFAM" id="SSF102114">
    <property type="entry name" value="Radical SAM enzymes"/>
    <property type="match status" value="1"/>
</dbReference>
<dbReference type="PANTHER" id="PTHR43273">
    <property type="entry name" value="ANAEROBIC SULFATASE-MATURATING ENZYME HOMOLOG ASLB-RELATED"/>
    <property type="match status" value="1"/>
</dbReference>
<dbReference type="InterPro" id="IPR000385">
    <property type="entry name" value="MoaA_NifB_PqqE_Fe-S-bd_CS"/>
</dbReference>
<dbReference type="PROSITE" id="PS01305">
    <property type="entry name" value="MOAA_NIFB_PQQE"/>
    <property type="match status" value="1"/>
</dbReference>
<reference evidence="9" key="1">
    <citation type="submission" date="2020-12" db="EMBL/GenBank/DDBJ databases">
        <authorList>
            <person name="Iha C."/>
        </authorList>
    </citation>
    <scope>NUCLEOTIDE SEQUENCE</scope>
</reference>
<dbReference type="Pfam" id="PF04055">
    <property type="entry name" value="Radical_SAM"/>
    <property type="match status" value="1"/>
</dbReference>
<dbReference type="Gene3D" id="3.20.20.70">
    <property type="entry name" value="Aldolase class I"/>
    <property type="match status" value="1"/>
</dbReference>
<dbReference type="GO" id="GO:0046872">
    <property type="term" value="F:metal ion binding"/>
    <property type="evidence" value="ECO:0007669"/>
    <property type="project" value="UniProtKB-KW"/>
</dbReference>
<dbReference type="SFLD" id="SFLDS00029">
    <property type="entry name" value="Radical_SAM"/>
    <property type="match status" value="1"/>
</dbReference>
<dbReference type="AlphaFoldDB" id="A0A8S1JDH2"/>
<keyword evidence="2" id="KW-0004">4Fe-4S</keyword>
<protein>
    <recommendedName>
        <fullName evidence="8">Radical SAM core domain-containing protein</fullName>
    </recommendedName>
</protein>
<name>A0A8S1JDH2_9CHLO</name>
<dbReference type="InterPro" id="IPR023885">
    <property type="entry name" value="4Fe4S-binding_SPASM_dom"/>
</dbReference>
<evidence type="ECO:0000256" key="3">
    <source>
        <dbReference type="ARBA" id="ARBA00022691"/>
    </source>
</evidence>
<keyword evidence="4" id="KW-0479">Metal-binding</keyword>
<dbReference type="NCBIfam" id="TIGR04085">
    <property type="entry name" value="rSAM_more_4Fe4S"/>
    <property type="match status" value="1"/>
</dbReference>
<gene>
    <name evidence="9" type="ORF">OSTQU699_LOCUS10655</name>
</gene>
<dbReference type="InterPro" id="IPR058240">
    <property type="entry name" value="rSAM_sf"/>
</dbReference>
<dbReference type="InterPro" id="IPR023867">
    <property type="entry name" value="Sulphatase_maturase_rSAM"/>
</dbReference>
<evidence type="ECO:0000256" key="4">
    <source>
        <dbReference type="ARBA" id="ARBA00022723"/>
    </source>
</evidence>
<evidence type="ECO:0000313" key="9">
    <source>
        <dbReference type="EMBL" id="CAD7705300.1"/>
    </source>
</evidence>
<proteinExistence type="inferred from homology"/>
<keyword evidence="5" id="KW-0408">Iron</keyword>
<comment type="caution">
    <text evidence="9">The sequence shown here is derived from an EMBL/GenBank/DDBJ whole genome shotgun (WGS) entry which is preliminary data.</text>
</comment>
<evidence type="ECO:0000256" key="1">
    <source>
        <dbReference type="ARBA" id="ARBA00001966"/>
    </source>
</evidence>
<keyword evidence="10" id="KW-1185">Reference proteome</keyword>
<sequence length="459" mass="50570">MATVRPLPRAVPRPGQWMVPIHGRKCAPRAAATTVESGAPPVVRPGPAQLPVEGSRLARSWSNLEFLVVKVTRRCNLSCSYCYEDIGSGSDMTLDTFMRMADAAFDSTDRDRVGFLFHGGEPTLLDVGWYRAAMDYADGVARGAGKTAEYTIQSNLVRLDQPFLDLFLERGVSIGVSMDGPPEMNDDSRGAGSAVVRNFMRAKSAGLQVSVLATINHSNWNRMPEVIHWLRTDLGERRFKANVAYPVGAGLDAQPLTGEQIFKARKDILDHMLETGGNGVIEANLERELIKFADKRGCGKSLCDGQLCGAGSRVLGVTPEGNLLPCGRFEWNDRAWSLGNIGQTDEDAFRSRGEQLRRFWGASDYNWADCGTCRARHMCSYSCQAFVVRSKRQLNIECAPTLSLYDYLVEQPQGRVEALVATLKLHSAMGTAEYRDGGSSYNDYGYNDKGYNDAGYTDR</sequence>
<dbReference type="OrthoDB" id="8362698at2759"/>
<feature type="domain" description="Radical SAM core" evidence="8">
    <location>
        <begin position="61"/>
        <end position="278"/>
    </location>
</feature>